<dbReference type="Proteomes" id="UP000199520">
    <property type="component" value="Unassembled WGS sequence"/>
</dbReference>
<dbReference type="InterPro" id="IPR002686">
    <property type="entry name" value="Transposase_17"/>
</dbReference>
<organism evidence="2 3">
    <name type="scientific">Pelosinus propionicus DSM 13327</name>
    <dbReference type="NCBI Taxonomy" id="1123291"/>
    <lineage>
        <taxon>Bacteria</taxon>
        <taxon>Bacillati</taxon>
        <taxon>Bacillota</taxon>
        <taxon>Negativicutes</taxon>
        <taxon>Selenomonadales</taxon>
        <taxon>Sporomusaceae</taxon>
        <taxon>Pelosinus</taxon>
    </lineage>
</organism>
<dbReference type="InterPro" id="IPR036515">
    <property type="entry name" value="Transposase_17_sf"/>
</dbReference>
<proteinExistence type="predicted"/>
<accession>A0A1I4HXL8</accession>
<evidence type="ECO:0000313" key="2">
    <source>
        <dbReference type="EMBL" id="SFL46527.1"/>
    </source>
</evidence>
<dbReference type="EMBL" id="FOTS01000005">
    <property type="protein sequence ID" value="SFL46527.1"/>
    <property type="molecule type" value="Genomic_DNA"/>
</dbReference>
<dbReference type="GO" id="GO:0006313">
    <property type="term" value="P:DNA transposition"/>
    <property type="evidence" value="ECO:0007669"/>
    <property type="project" value="InterPro"/>
</dbReference>
<sequence>MGYRHRLFVPEKQRCYTVVEVIPCQDRLVRESEVESIETLEYYKMISNYMLYGYCLMDNHIHLLIRENEESISQVVKRISSSYHEYTGTPTIVNIDSALDMLSENRRKAAEYQKV</sequence>
<dbReference type="GO" id="GO:0003677">
    <property type="term" value="F:DNA binding"/>
    <property type="evidence" value="ECO:0007669"/>
    <property type="project" value="InterPro"/>
</dbReference>
<dbReference type="AlphaFoldDB" id="A0A1I4HXL8"/>
<keyword evidence="3" id="KW-1185">Reference proteome</keyword>
<feature type="domain" description="Transposase IS200-like" evidence="1">
    <location>
        <begin position="32"/>
        <end position="83"/>
    </location>
</feature>
<dbReference type="Gene3D" id="3.30.70.1290">
    <property type="entry name" value="Transposase IS200-like"/>
    <property type="match status" value="1"/>
</dbReference>
<reference evidence="3" key="1">
    <citation type="submission" date="2016-10" db="EMBL/GenBank/DDBJ databases">
        <authorList>
            <person name="Varghese N."/>
            <person name="Submissions S."/>
        </authorList>
    </citation>
    <scope>NUCLEOTIDE SEQUENCE [LARGE SCALE GENOMIC DNA]</scope>
    <source>
        <strain evidence="3">DSM 13327</strain>
    </source>
</reference>
<dbReference type="Pfam" id="PF01797">
    <property type="entry name" value="Y1_Tnp"/>
    <property type="match status" value="1"/>
</dbReference>
<dbReference type="STRING" id="1123291.SAMN04490355_1005104"/>
<evidence type="ECO:0000313" key="3">
    <source>
        <dbReference type="Proteomes" id="UP000199520"/>
    </source>
</evidence>
<name>A0A1I4HXL8_9FIRM</name>
<dbReference type="SUPFAM" id="SSF143422">
    <property type="entry name" value="Transposase IS200-like"/>
    <property type="match status" value="1"/>
</dbReference>
<gene>
    <name evidence="2" type="ORF">SAMN04490355_1005104</name>
</gene>
<dbReference type="GO" id="GO:0004803">
    <property type="term" value="F:transposase activity"/>
    <property type="evidence" value="ECO:0007669"/>
    <property type="project" value="InterPro"/>
</dbReference>
<protein>
    <submittedName>
        <fullName evidence="2">Transposase IS200 like</fullName>
    </submittedName>
</protein>
<evidence type="ECO:0000259" key="1">
    <source>
        <dbReference type="Pfam" id="PF01797"/>
    </source>
</evidence>